<reference evidence="1 2" key="1">
    <citation type="submission" date="2023-05" db="EMBL/GenBank/DDBJ databases">
        <title>A 100% complete, gapless, phased diploid assembly of the Scenedesmus obliquus UTEX 3031 genome.</title>
        <authorList>
            <person name="Biondi T.C."/>
            <person name="Hanschen E.R."/>
            <person name="Kwon T."/>
            <person name="Eng W."/>
            <person name="Kruse C.P.S."/>
            <person name="Koehler S.I."/>
            <person name="Kunde Y."/>
            <person name="Gleasner C.D."/>
            <person name="You Mak K.T."/>
            <person name="Polle J."/>
            <person name="Hovde B.T."/>
            <person name="Starkenburg S.R."/>
        </authorList>
    </citation>
    <scope>NUCLEOTIDE SEQUENCE [LARGE SCALE GENOMIC DNA]</scope>
    <source>
        <strain evidence="1 2">DOE0152z</strain>
    </source>
</reference>
<evidence type="ECO:0000313" key="1">
    <source>
        <dbReference type="EMBL" id="WIA21456.1"/>
    </source>
</evidence>
<proteinExistence type="predicted"/>
<dbReference type="EMBL" id="CP126220">
    <property type="protein sequence ID" value="WIA21456.1"/>
    <property type="molecule type" value="Genomic_DNA"/>
</dbReference>
<organism evidence="1 2">
    <name type="scientific">Tetradesmus obliquus</name>
    <name type="common">Green alga</name>
    <name type="synonym">Acutodesmus obliquus</name>
    <dbReference type="NCBI Taxonomy" id="3088"/>
    <lineage>
        <taxon>Eukaryota</taxon>
        <taxon>Viridiplantae</taxon>
        <taxon>Chlorophyta</taxon>
        <taxon>core chlorophytes</taxon>
        <taxon>Chlorophyceae</taxon>
        <taxon>CS clade</taxon>
        <taxon>Sphaeropleales</taxon>
        <taxon>Scenedesmaceae</taxon>
        <taxon>Tetradesmus</taxon>
    </lineage>
</organism>
<evidence type="ECO:0000313" key="2">
    <source>
        <dbReference type="Proteomes" id="UP001244341"/>
    </source>
</evidence>
<name>A0ABY8UM48_TETOB</name>
<gene>
    <name evidence="1" type="ORF">OEZ85_000663</name>
</gene>
<sequence>MAIEDLKSRVEAAVIELVAPHYHPPPRGLPAGFAQRIRALAKLPFHNTSDPGAAFEWILIHSSNQGVLPPSPVPGTEQDALLDNLAREELREAAWLAAGQHGFAALAGIPELQQLVQRCAIPAMEAVSVRVQVTQAASDEELYALLCKENGVLLHLLVPQLQLCLLAEVAAGLLVPG</sequence>
<dbReference type="Proteomes" id="UP001244341">
    <property type="component" value="Chromosome 13b"/>
</dbReference>
<accession>A0ABY8UM48</accession>
<keyword evidence="2" id="KW-1185">Reference proteome</keyword>
<protein>
    <submittedName>
        <fullName evidence="1">Uncharacterized protein</fullName>
    </submittedName>
</protein>